<evidence type="ECO:0000256" key="3">
    <source>
        <dbReference type="ARBA" id="ARBA00022827"/>
    </source>
</evidence>
<dbReference type="GO" id="GO:0071949">
    <property type="term" value="F:FAD binding"/>
    <property type="evidence" value="ECO:0007669"/>
    <property type="project" value="InterPro"/>
</dbReference>
<keyword evidence="5" id="KW-0560">Oxidoreductase</keyword>
<evidence type="ECO:0000313" key="6">
    <source>
        <dbReference type="Proteomes" id="UP000268285"/>
    </source>
</evidence>
<keyword evidence="2" id="KW-0285">Flavoprotein</keyword>
<proteinExistence type="predicted"/>
<name>A0A498QGT7_9MYCO</name>
<feature type="domain" description="FAD-binding" evidence="4">
    <location>
        <begin position="3"/>
        <end position="339"/>
    </location>
</feature>
<evidence type="ECO:0000259" key="4">
    <source>
        <dbReference type="Pfam" id="PF01494"/>
    </source>
</evidence>
<dbReference type="Gene3D" id="3.40.30.120">
    <property type="match status" value="1"/>
</dbReference>
<protein>
    <submittedName>
        <fullName evidence="5">Pentachlorophenol 4-monooxygenase</fullName>
        <ecNumber evidence="5">1.14.13.50</ecNumber>
    </submittedName>
</protein>
<comment type="cofactor">
    <cofactor evidence="1">
        <name>FAD</name>
        <dbReference type="ChEBI" id="CHEBI:57692"/>
    </cofactor>
</comment>
<gene>
    <name evidence="5" type="primary">pcpB</name>
    <name evidence="5" type="ORF">LAUMK142_00308</name>
</gene>
<dbReference type="AlphaFoldDB" id="A0A498QGT7"/>
<dbReference type="InterPro" id="IPR036188">
    <property type="entry name" value="FAD/NAD-bd_sf"/>
</dbReference>
<keyword evidence="3" id="KW-0274">FAD</keyword>
<dbReference type="EC" id="1.14.13.50" evidence="5"/>
<dbReference type="PANTHER" id="PTHR43004">
    <property type="entry name" value="TRK SYSTEM POTASSIUM UPTAKE PROTEIN"/>
    <property type="match status" value="1"/>
</dbReference>
<keyword evidence="6" id="KW-1185">Reference proteome</keyword>
<dbReference type="Gene3D" id="3.50.50.60">
    <property type="entry name" value="FAD/NAD(P)-binding domain"/>
    <property type="match status" value="1"/>
</dbReference>
<dbReference type="Proteomes" id="UP000268285">
    <property type="component" value="Unassembled WGS sequence"/>
</dbReference>
<organism evidence="5 6">
    <name type="scientific">Mycobacterium pseudokansasii</name>
    <dbReference type="NCBI Taxonomy" id="2341080"/>
    <lineage>
        <taxon>Bacteria</taxon>
        <taxon>Bacillati</taxon>
        <taxon>Actinomycetota</taxon>
        <taxon>Actinomycetes</taxon>
        <taxon>Mycobacteriales</taxon>
        <taxon>Mycobacteriaceae</taxon>
        <taxon>Mycobacterium</taxon>
    </lineage>
</organism>
<evidence type="ECO:0000256" key="1">
    <source>
        <dbReference type="ARBA" id="ARBA00001974"/>
    </source>
</evidence>
<dbReference type="PRINTS" id="PR00420">
    <property type="entry name" value="RNGMNOXGNASE"/>
</dbReference>
<evidence type="ECO:0000313" key="5">
    <source>
        <dbReference type="EMBL" id="VBA46348.1"/>
    </source>
</evidence>
<accession>A0A498QGT7</accession>
<reference evidence="5 6" key="1">
    <citation type="submission" date="2018-09" db="EMBL/GenBank/DDBJ databases">
        <authorList>
            <person name="Tagini F."/>
        </authorList>
    </citation>
    <scope>NUCLEOTIDE SEQUENCE [LARGE SCALE GENOMIC DNA]</scope>
    <source>
        <strain evidence="5 6">MK142</strain>
    </source>
</reference>
<dbReference type="PANTHER" id="PTHR43004:SF19">
    <property type="entry name" value="BINDING MONOOXYGENASE, PUTATIVE (JCVI)-RELATED"/>
    <property type="match status" value="1"/>
</dbReference>
<dbReference type="OrthoDB" id="8670884at2"/>
<dbReference type="InterPro" id="IPR002938">
    <property type="entry name" value="FAD-bd"/>
</dbReference>
<keyword evidence="5" id="KW-0503">Monooxygenase</keyword>
<dbReference type="Pfam" id="PF01494">
    <property type="entry name" value="FAD_binding_3"/>
    <property type="match status" value="1"/>
</dbReference>
<dbReference type="InterPro" id="IPR050641">
    <property type="entry name" value="RIFMO-like"/>
</dbReference>
<dbReference type="EMBL" id="UPHU01000001">
    <property type="protein sequence ID" value="VBA46348.1"/>
    <property type="molecule type" value="Genomic_DNA"/>
</dbReference>
<dbReference type="GO" id="GO:0018677">
    <property type="term" value="F:pentachlorophenol monooxygenase activity"/>
    <property type="evidence" value="ECO:0007669"/>
    <property type="project" value="UniProtKB-EC"/>
</dbReference>
<sequence length="512" mass="56003">MKDVLVVGAGPTGLVSALILARRGIAVTIIDRKSGPTPESRAMGVHARTLEFYRQLQFGDAVAEQGVQAATIHVRAGEHDTARFSLAEMGAGLSPYPFLLCFAQDQHERFLLDRLVEVGVSVHWGVELQRLIDHGDGGVEVHTGATGSNEPTERYRYVVGCDGAHGRVRECLGIGFPGGTSDQLFYVADAAVPEAHGNDVYVSLSTQGVGLMMPVRSTGTKRLIGLAPSQARHQPVVKWNDVAAHVQSLLGLQVDRPNWFSTYRVHHRVASHFRRGRVFIAGDAGHIHSPTGGQGMNTGIGDAVNLSWKLAEVLHERADSALLDTYEQERIPFARALIATTDRVFQFLVDEGRTPRLLRSQVAPRMLSLIARFAVTRRVMFKALSQIHISYHDCAFNTGKAGRVRGGDRLPWIPSADGDNFEPLRSLSWQLHVYGQAHPRILDAAEHLALATHQFNFTDTARRAGVARNAAYLVRPDGYVAVAMHGSDPQPLTAYVQRWGLRFDGAPPPTSP</sequence>
<dbReference type="Gene3D" id="3.30.70.2450">
    <property type="match status" value="1"/>
</dbReference>
<evidence type="ECO:0000256" key="2">
    <source>
        <dbReference type="ARBA" id="ARBA00022630"/>
    </source>
</evidence>
<dbReference type="RefSeq" id="WP_063468279.1">
    <property type="nucleotide sequence ID" value="NZ_UPHN01000011.1"/>
</dbReference>
<dbReference type="SUPFAM" id="SSF51905">
    <property type="entry name" value="FAD/NAD(P)-binding domain"/>
    <property type="match status" value="1"/>
</dbReference>